<accession>A0A4S4AYH0</accession>
<proteinExistence type="predicted"/>
<evidence type="ECO:0000313" key="3">
    <source>
        <dbReference type="Proteomes" id="UP000307956"/>
    </source>
</evidence>
<dbReference type="Proteomes" id="UP000307956">
    <property type="component" value="Unassembled WGS sequence"/>
</dbReference>
<name>A0A4S4AYH0_9RHOO</name>
<feature type="domain" description="Hemerythrin-like" evidence="1">
    <location>
        <begin position="14"/>
        <end position="154"/>
    </location>
</feature>
<dbReference type="Gene3D" id="1.20.120.520">
    <property type="entry name" value="nmb1532 protein domain like"/>
    <property type="match status" value="1"/>
</dbReference>
<dbReference type="RefSeq" id="WP_136383567.1">
    <property type="nucleotide sequence ID" value="NZ_SSOD01000002.1"/>
</dbReference>
<dbReference type="Pfam" id="PF01814">
    <property type="entry name" value="Hemerythrin"/>
    <property type="match status" value="1"/>
</dbReference>
<protein>
    <submittedName>
        <fullName evidence="2">Hemerythrin domain-containing protein</fullName>
    </submittedName>
</protein>
<organism evidence="2 3">
    <name type="scientific">Pseudothauera rhizosphaerae</name>
    <dbReference type="NCBI Taxonomy" id="2565932"/>
    <lineage>
        <taxon>Bacteria</taxon>
        <taxon>Pseudomonadati</taxon>
        <taxon>Pseudomonadota</taxon>
        <taxon>Betaproteobacteria</taxon>
        <taxon>Rhodocyclales</taxon>
        <taxon>Zoogloeaceae</taxon>
        <taxon>Pseudothauera</taxon>
    </lineage>
</organism>
<evidence type="ECO:0000313" key="2">
    <source>
        <dbReference type="EMBL" id="THF64378.1"/>
    </source>
</evidence>
<dbReference type="CDD" id="cd12108">
    <property type="entry name" value="Hr-like"/>
    <property type="match status" value="1"/>
</dbReference>
<evidence type="ECO:0000259" key="1">
    <source>
        <dbReference type="Pfam" id="PF01814"/>
    </source>
</evidence>
<sequence>MAESLISVAPSFETPLEMLEACHGRLQGQLDTLARLAAWLPEHGADAQARQAASAVMRYFDLAAVNHHMDEEDDLFPVLLARVDAERRPQLQALVDWILADHQRMFAAWAQMHERLAAIAQGEGEELSAAQVEEFATRYRQHIAREEGELLPWARELLNEADVAALGETMTARRRQPPLG</sequence>
<gene>
    <name evidence="2" type="ORF">E6O51_03465</name>
</gene>
<dbReference type="AlphaFoldDB" id="A0A4S4AYH0"/>
<reference evidence="2 3" key="1">
    <citation type="submission" date="2019-04" db="EMBL/GenBank/DDBJ databases">
        <title>Azoarcus rhizosphaerae sp. nov. isolated from rhizosphere of Ficus religiosa.</title>
        <authorList>
            <person name="Lin S.-Y."/>
            <person name="Hameed A."/>
            <person name="Hsu Y.-H."/>
            <person name="Young C.-C."/>
        </authorList>
    </citation>
    <scope>NUCLEOTIDE SEQUENCE [LARGE SCALE GENOMIC DNA]</scope>
    <source>
        <strain evidence="2 3">CC-YHH848</strain>
    </source>
</reference>
<dbReference type="EMBL" id="SSOD01000002">
    <property type="protein sequence ID" value="THF64378.1"/>
    <property type="molecule type" value="Genomic_DNA"/>
</dbReference>
<comment type="caution">
    <text evidence="2">The sequence shown here is derived from an EMBL/GenBank/DDBJ whole genome shotgun (WGS) entry which is preliminary data.</text>
</comment>
<keyword evidence="3" id="KW-1185">Reference proteome</keyword>
<dbReference type="OrthoDB" id="9780392at2"/>
<dbReference type="InterPro" id="IPR012312">
    <property type="entry name" value="Hemerythrin-like"/>
</dbReference>